<dbReference type="Pfam" id="PF16732">
    <property type="entry name" value="ComP_DUS"/>
    <property type="match status" value="1"/>
</dbReference>
<dbReference type="RefSeq" id="WP_321099494.1">
    <property type="nucleotide sequence ID" value="NZ_JAXHPL010000032.1"/>
</dbReference>
<dbReference type="Proteomes" id="UP001278995">
    <property type="component" value="Unassembled WGS sequence"/>
</dbReference>
<organism evidence="1 2">
    <name type="scientific">Acinetobacter faecalis</name>
    <dbReference type="NCBI Taxonomy" id="2665161"/>
    <lineage>
        <taxon>Bacteria</taxon>
        <taxon>Pseudomonadati</taxon>
        <taxon>Pseudomonadota</taxon>
        <taxon>Gammaproteobacteria</taxon>
        <taxon>Moraxellales</taxon>
        <taxon>Moraxellaceae</taxon>
        <taxon>Acinetobacter</taxon>
    </lineage>
</organism>
<comment type="caution">
    <text evidence="1">The sequence shown here is derived from an EMBL/GenBank/DDBJ whole genome shotgun (WGS) entry which is preliminary data.</text>
</comment>
<dbReference type="Gene3D" id="3.30.700.10">
    <property type="entry name" value="Glycoprotein, Type 4 Pilin"/>
    <property type="match status" value="1"/>
</dbReference>
<evidence type="ECO:0000313" key="1">
    <source>
        <dbReference type="EMBL" id="MDY6487002.1"/>
    </source>
</evidence>
<feature type="non-terminal residue" evidence="1">
    <location>
        <position position="1"/>
    </location>
</feature>
<evidence type="ECO:0000313" key="2">
    <source>
        <dbReference type="Proteomes" id="UP001278995"/>
    </source>
</evidence>
<dbReference type="SUPFAM" id="SSF54523">
    <property type="entry name" value="Pili subunits"/>
    <property type="match status" value="1"/>
</dbReference>
<accession>A0AB35UWC2</accession>
<dbReference type="AlphaFoldDB" id="A0AB35UWC2"/>
<dbReference type="InterPro" id="IPR031982">
    <property type="entry name" value="PilE-like"/>
</dbReference>
<name>A0AB35UWC2_9GAMM</name>
<dbReference type="GO" id="GO:0043683">
    <property type="term" value="P:type IV pilus assembly"/>
    <property type="evidence" value="ECO:0007669"/>
    <property type="project" value="InterPro"/>
</dbReference>
<dbReference type="EMBL" id="JAXHPL010000032">
    <property type="protein sequence ID" value="MDY6487002.1"/>
    <property type="molecule type" value="Genomic_DNA"/>
</dbReference>
<reference evidence="1 2" key="1">
    <citation type="submission" date="2023-11" db="EMBL/GenBank/DDBJ databases">
        <title>The common occurrence of Acinetobacte faecalis in cattle feces and its emended description.</title>
        <authorList>
            <person name="Kyselkova M."/>
            <person name="Xanthopoulou K."/>
            <person name="Shestivska V."/>
            <person name="Spanelova P."/>
            <person name="Maixnerova M."/>
            <person name="Higgins P.G."/>
            <person name="Nemec A."/>
        </authorList>
    </citation>
    <scope>NUCLEOTIDE SEQUENCE [LARGE SCALE GENOMIC DNA]</scope>
    <source>
        <strain evidence="1 2">ANC 7483</strain>
    </source>
</reference>
<gene>
    <name evidence="1" type="ORF">SKM51_07290</name>
</gene>
<sequence length="129" mass="13995">YPAYQNHLKKTQRVEMQAELVNLSSHLQRYKIANFTFTPANTAITLADLGYALSNGSLLLPIGNKPTYAITLGNVTANTWTLTAAPINSQLGDGFIVLNHRGERCWNKGTGKTNGTACVPTASTNWDGK</sequence>
<proteinExistence type="predicted"/>
<dbReference type="InterPro" id="IPR045584">
    <property type="entry name" value="Pilin-like"/>
</dbReference>
<protein>
    <submittedName>
        <fullName evidence="1">Type IV pilin protein</fullName>
    </submittedName>
</protein>